<dbReference type="AlphaFoldDB" id="W2RM83"/>
<gene>
    <name evidence="3" type="ORF">HMPREF1541_07214</name>
</gene>
<evidence type="ECO:0000256" key="2">
    <source>
        <dbReference type="SAM" id="MobiDB-lite"/>
    </source>
</evidence>
<sequence>MSSIPPILPRTTRESARLEREALARTTRRSPSADDANNQDAAGIPADEPQKEPREPFLRALKKVVKVSETLGGHFEELSKTYIEKSDEYRQTRENLDAANDSIDQLRRDLDIANEYTEQLRQDLDIANDNLDLASDYIEQLEHNDSRLAPSSSSQGSAARGEAIVRRAEKTTLASTVSSLLPRDVQRIPLCPPVPAPVPVPPSVGLSTAEAYLIDHQDQSSPDENPFSYFDNINIVVTDDKSTGIKKVIASALIATDNSSLANCEVIFLIWRDGKVTEGWYRANADMLHEYIVDQKELVVRGVRPAVPATEDAEDLWVKVVFFAKGQSSKAIRAYEKFELLRDRGGSPRVGALLIRRYGESCCCVLVPF</sequence>
<proteinExistence type="predicted"/>
<dbReference type="EMBL" id="KB822723">
    <property type="protein sequence ID" value="ETN37592.1"/>
    <property type="molecule type" value="Genomic_DNA"/>
</dbReference>
<dbReference type="Proteomes" id="UP000030752">
    <property type="component" value="Unassembled WGS sequence"/>
</dbReference>
<keyword evidence="4" id="KW-1185">Reference proteome</keyword>
<protein>
    <submittedName>
        <fullName evidence="3">Uncharacterized protein</fullName>
    </submittedName>
</protein>
<dbReference type="VEuPathDB" id="FungiDB:HMPREF1541_07214"/>
<evidence type="ECO:0000313" key="4">
    <source>
        <dbReference type="Proteomes" id="UP000030752"/>
    </source>
</evidence>
<reference evidence="3 4" key="1">
    <citation type="submission" date="2013-03" db="EMBL/GenBank/DDBJ databases">
        <title>The Genome Sequence of Phialophora europaea CBS 101466.</title>
        <authorList>
            <consortium name="The Broad Institute Genomics Platform"/>
            <person name="Cuomo C."/>
            <person name="de Hoog S."/>
            <person name="Gorbushina A."/>
            <person name="Walker B."/>
            <person name="Young S.K."/>
            <person name="Zeng Q."/>
            <person name="Gargeya S."/>
            <person name="Fitzgerald M."/>
            <person name="Haas B."/>
            <person name="Abouelleil A."/>
            <person name="Allen A.W."/>
            <person name="Alvarado L."/>
            <person name="Arachchi H.M."/>
            <person name="Berlin A.M."/>
            <person name="Chapman S.B."/>
            <person name="Gainer-Dewar J."/>
            <person name="Goldberg J."/>
            <person name="Griggs A."/>
            <person name="Gujja S."/>
            <person name="Hansen M."/>
            <person name="Howarth C."/>
            <person name="Imamovic A."/>
            <person name="Ireland A."/>
            <person name="Larimer J."/>
            <person name="McCowan C."/>
            <person name="Murphy C."/>
            <person name="Pearson M."/>
            <person name="Poon T.W."/>
            <person name="Priest M."/>
            <person name="Roberts A."/>
            <person name="Saif S."/>
            <person name="Shea T."/>
            <person name="Sisk P."/>
            <person name="Sykes S."/>
            <person name="Wortman J."/>
            <person name="Nusbaum C."/>
            <person name="Birren B."/>
        </authorList>
    </citation>
    <scope>NUCLEOTIDE SEQUENCE [LARGE SCALE GENOMIC DNA]</scope>
    <source>
        <strain evidence="3 4">CBS 101466</strain>
    </source>
</reference>
<dbReference type="RefSeq" id="XP_008719761.1">
    <property type="nucleotide sequence ID" value="XM_008721539.1"/>
</dbReference>
<accession>W2RM83</accession>
<feature type="compositionally biased region" description="Basic and acidic residues" evidence="2">
    <location>
        <begin position="11"/>
        <end position="23"/>
    </location>
</feature>
<dbReference type="GeneID" id="19974553"/>
<name>W2RM83_CYPE1</name>
<organism evidence="3 4">
    <name type="scientific">Cyphellophora europaea (strain CBS 101466)</name>
    <name type="common">Phialophora europaea</name>
    <dbReference type="NCBI Taxonomy" id="1220924"/>
    <lineage>
        <taxon>Eukaryota</taxon>
        <taxon>Fungi</taxon>
        <taxon>Dikarya</taxon>
        <taxon>Ascomycota</taxon>
        <taxon>Pezizomycotina</taxon>
        <taxon>Eurotiomycetes</taxon>
        <taxon>Chaetothyriomycetidae</taxon>
        <taxon>Chaetothyriales</taxon>
        <taxon>Cyphellophoraceae</taxon>
        <taxon>Cyphellophora</taxon>
    </lineage>
</organism>
<keyword evidence="1" id="KW-0175">Coiled coil</keyword>
<feature type="region of interest" description="Disordered" evidence="2">
    <location>
        <begin position="1"/>
        <end position="53"/>
    </location>
</feature>
<dbReference type="HOGENOM" id="CLU_750094_0_0_1"/>
<evidence type="ECO:0000313" key="3">
    <source>
        <dbReference type="EMBL" id="ETN37592.1"/>
    </source>
</evidence>
<evidence type="ECO:0000256" key="1">
    <source>
        <dbReference type="SAM" id="Coils"/>
    </source>
</evidence>
<dbReference type="InParanoid" id="W2RM83"/>
<feature type="coiled-coil region" evidence="1">
    <location>
        <begin position="89"/>
        <end position="144"/>
    </location>
</feature>